<gene>
    <name evidence="2" type="ORF">UPYG_G00178220</name>
</gene>
<organism evidence="2 3">
    <name type="scientific">Umbra pygmaea</name>
    <name type="common">Eastern mudminnow</name>
    <dbReference type="NCBI Taxonomy" id="75934"/>
    <lineage>
        <taxon>Eukaryota</taxon>
        <taxon>Metazoa</taxon>
        <taxon>Chordata</taxon>
        <taxon>Craniata</taxon>
        <taxon>Vertebrata</taxon>
        <taxon>Euteleostomi</taxon>
        <taxon>Actinopterygii</taxon>
        <taxon>Neopterygii</taxon>
        <taxon>Teleostei</taxon>
        <taxon>Protacanthopterygii</taxon>
        <taxon>Esociformes</taxon>
        <taxon>Umbridae</taxon>
        <taxon>Umbra</taxon>
    </lineage>
</organism>
<feature type="compositionally biased region" description="Basic and acidic residues" evidence="1">
    <location>
        <begin position="35"/>
        <end position="60"/>
    </location>
</feature>
<proteinExistence type="predicted"/>
<sequence length="115" mass="13158">MVPLHMNIHFCNFVCSTQDIAANENVLSNNLPRFRTREGHKSRGSEHEGQQSAPADREVQMQRIIGAGMPSRSEGPQELKEERGERERQPLESRGGQDRTGQDRRETDRQAGRKY</sequence>
<protein>
    <submittedName>
        <fullName evidence="2">Uncharacterized protein</fullName>
    </submittedName>
</protein>
<accession>A0ABD0WQ27</accession>
<evidence type="ECO:0000313" key="2">
    <source>
        <dbReference type="EMBL" id="KAL0978944.1"/>
    </source>
</evidence>
<feature type="region of interest" description="Disordered" evidence="1">
    <location>
        <begin position="25"/>
        <end position="115"/>
    </location>
</feature>
<keyword evidence="3" id="KW-1185">Reference proteome</keyword>
<dbReference type="EMBL" id="JAGEUA010000005">
    <property type="protein sequence ID" value="KAL0978944.1"/>
    <property type="molecule type" value="Genomic_DNA"/>
</dbReference>
<reference evidence="2 3" key="1">
    <citation type="submission" date="2024-06" db="EMBL/GenBank/DDBJ databases">
        <authorList>
            <person name="Pan Q."/>
            <person name="Wen M."/>
            <person name="Jouanno E."/>
            <person name="Zahm M."/>
            <person name="Klopp C."/>
            <person name="Cabau C."/>
            <person name="Louis A."/>
            <person name="Berthelot C."/>
            <person name="Parey E."/>
            <person name="Roest Crollius H."/>
            <person name="Montfort J."/>
            <person name="Robinson-Rechavi M."/>
            <person name="Bouchez O."/>
            <person name="Lampietro C."/>
            <person name="Lopez Roques C."/>
            <person name="Donnadieu C."/>
            <person name="Postlethwait J."/>
            <person name="Bobe J."/>
            <person name="Verreycken H."/>
            <person name="Guiguen Y."/>
        </authorList>
    </citation>
    <scope>NUCLEOTIDE SEQUENCE [LARGE SCALE GENOMIC DNA]</scope>
    <source>
        <strain evidence="2">Up_M1</strain>
        <tissue evidence="2">Testis</tissue>
    </source>
</reference>
<dbReference type="Proteomes" id="UP001557470">
    <property type="component" value="Unassembled WGS sequence"/>
</dbReference>
<name>A0ABD0WQ27_UMBPY</name>
<feature type="compositionally biased region" description="Basic and acidic residues" evidence="1">
    <location>
        <begin position="75"/>
        <end position="115"/>
    </location>
</feature>
<dbReference type="AlphaFoldDB" id="A0ABD0WQ27"/>
<evidence type="ECO:0000313" key="3">
    <source>
        <dbReference type="Proteomes" id="UP001557470"/>
    </source>
</evidence>
<evidence type="ECO:0000256" key="1">
    <source>
        <dbReference type="SAM" id="MobiDB-lite"/>
    </source>
</evidence>
<comment type="caution">
    <text evidence="2">The sequence shown here is derived from an EMBL/GenBank/DDBJ whole genome shotgun (WGS) entry which is preliminary data.</text>
</comment>